<evidence type="ECO:0000313" key="1">
    <source>
        <dbReference type="EMBL" id="MBH8562218.1"/>
    </source>
</evidence>
<dbReference type="RefSeq" id="WP_198124184.1">
    <property type="nucleotide sequence ID" value="NZ_JAECZC010000010.1"/>
</dbReference>
<gene>
    <name evidence="1" type="ORF">I8748_08520</name>
</gene>
<protein>
    <submittedName>
        <fullName evidence="1">Uncharacterized protein</fullName>
    </submittedName>
</protein>
<dbReference type="Proteomes" id="UP000632766">
    <property type="component" value="Unassembled WGS sequence"/>
</dbReference>
<comment type="caution">
    <text evidence="1">The sequence shown here is derived from an EMBL/GenBank/DDBJ whole genome shotgun (WGS) entry which is preliminary data.</text>
</comment>
<evidence type="ECO:0000313" key="2">
    <source>
        <dbReference type="Proteomes" id="UP000632766"/>
    </source>
</evidence>
<sequence>MSSFWEKANIVISDELMRSLPLPTIEQHQRFVKHLKDVHSWYKHLPLLTGGVFVVFLAPDAGTHYPTEHPRLPFGNSVAGYRQAFGHLDYMWQIETESFHRDGGEPAVLPDEFVEQFSFVLYPYVASEFYWSVHEEAVTKLYLGKAQHPAKELILELATVDEQLEQAEQKITYEEWKMLVYEDQQTSVELTPEQREFLVLFRRFRELYKQLQTQEVEKIEQQLNCLYKWYSA</sequence>
<dbReference type="AlphaFoldDB" id="A0A8J7HR72"/>
<dbReference type="EMBL" id="JAECZC010000010">
    <property type="protein sequence ID" value="MBH8562218.1"/>
    <property type="molecule type" value="Genomic_DNA"/>
</dbReference>
<proteinExistence type="predicted"/>
<accession>A0A8J7HR72</accession>
<keyword evidence="2" id="KW-1185">Reference proteome</keyword>
<reference evidence="1 2" key="1">
    <citation type="journal article" date="2021" name="Int. J. Syst. Evol. Microbiol.">
        <title>Amazonocrinis nigriterrae gen. nov., sp. nov., Atlanticothrix silvestris gen. nov., sp. nov. and Dendronalium phyllosphericum gen. nov., sp. nov., nostocacean cyanobacteria from Brazilian environments.</title>
        <authorList>
            <person name="Alvarenga D.O."/>
            <person name="Andreote A.P.D."/>
            <person name="Branco L.H.Z."/>
            <person name="Delbaje E."/>
            <person name="Cruz R.B."/>
            <person name="Varani A.M."/>
            <person name="Fiore M.F."/>
        </authorList>
    </citation>
    <scope>NUCLEOTIDE SEQUENCE [LARGE SCALE GENOMIC DNA]</scope>
    <source>
        <strain evidence="1 2">CENA67</strain>
    </source>
</reference>
<name>A0A8J7HR72_9NOST</name>
<organism evidence="1 2">
    <name type="scientific">Amazonocrinis nigriterrae CENA67</name>
    <dbReference type="NCBI Taxonomy" id="2794033"/>
    <lineage>
        <taxon>Bacteria</taxon>
        <taxon>Bacillati</taxon>
        <taxon>Cyanobacteriota</taxon>
        <taxon>Cyanophyceae</taxon>
        <taxon>Nostocales</taxon>
        <taxon>Nostocaceae</taxon>
        <taxon>Amazonocrinis</taxon>
        <taxon>Amazonocrinis nigriterrae</taxon>
    </lineage>
</organism>